<comment type="caution">
    <text evidence="1">The sequence shown here is derived from an EMBL/GenBank/DDBJ whole genome shotgun (WGS) entry which is preliminary data.</text>
</comment>
<dbReference type="AlphaFoldDB" id="A0A6V8PZZ3"/>
<protein>
    <submittedName>
        <fullName evidence="1">Uncharacterized protein</fullName>
    </submittedName>
</protein>
<dbReference type="EMBL" id="BLSC01000170">
    <property type="protein sequence ID" value="GFP37803.1"/>
    <property type="molecule type" value="Genomic_DNA"/>
</dbReference>
<proteinExistence type="predicted"/>
<sequence length="33" mass="3686">MASTKIGTFLRDIKFEHSIFALPFAYMGAILVP</sequence>
<evidence type="ECO:0000313" key="1">
    <source>
        <dbReference type="EMBL" id="GFP37803.1"/>
    </source>
</evidence>
<feature type="non-terminal residue" evidence="1">
    <location>
        <position position="33"/>
    </location>
</feature>
<name>A0A6V8PZZ3_9ACTN</name>
<reference evidence="1 2" key="1">
    <citation type="journal article" date="2020" name="Front. Microbiol.">
        <title>Single-cell genomics of novel Actinobacteria with the Wood-Ljungdahl pathway discovered in a serpentinizing system.</title>
        <authorList>
            <person name="Merino N."/>
            <person name="Kawai M."/>
            <person name="Boyd E.S."/>
            <person name="Colman D.R."/>
            <person name="McGlynn S.E."/>
            <person name="Nealson K.H."/>
            <person name="Kurokawa K."/>
            <person name="Hongoh Y."/>
        </authorList>
    </citation>
    <scope>NUCLEOTIDE SEQUENCE [LARGE SCALE GENOMIC DNA]</scope>
    <source>
        <strain evidence="1 2">S44</strain>
    </source>
</reference>
<gene>
    <name evidence="1" type="ORF">HKBW3S44_01483</name>
</gene>
<dbReference type="Proteomes" id="UP000561271">
    <property type="component" value="Unassembled WGS sequence"/>
</dbReference>
<accession>A0A6V8PZZ3</accession>
<organism evidence="1 2">
    <name type="scientific">Candidatus Hakubella thermalkaliphila</name>
    <dbReference type="NCBI Taxonomy" id="2754717"/>
    <lineage>
        <taxon>Bacteria</taxon>
        <taxon>Bacillati</taxon>
        <taxon>Actinomycetota</taxon>
        <taxon>Actinomycetota incertae sedis</taxon>
        <taxon>Candidatus Hakubellales</taxon>
        <taxon>Candidatus Hakubellaceae</taxon>
        <taxon>Candidatus Hakubella</taxon>
    </lineage>
</organism>
<evidence type="ECO:0000313" key="2">
    <source>
        <dbReference type="Proteomes" id="UP000561271"/>
    </source>
</evidence>